<comment type="similarity">
    <text evidence="1 7">Belongs to the class-I aminoacyl-tRNA synthetase family. Glutamate--tRNA ligase type 1 subfamily.</text>
</comment>
<dbReference type="CDD" id="cd00808">
    <property type="entry name" value="GluRS_core"/>
    <property type="match status" value="1"/>
</dbReference>
<dbReference type="InterPro" id="IPR004527">
    <property type="entry name" value="Glu-tRNA-ligase_bac/mito"/>
</dbReference>
<comment type="caution">
    <text evidence="10">The sequence shown here is derived from an EMBL/GenBank/DDBJ whole genome shotgun (WGS) entry which is preliminary data.</text>
</comment>
<keyword evidence="2 7" id="KW-0436">Ligase</keyword>
<dbReference type="RefSeq" id="WP_151864781.1">
    <property type="nucleotide sequence ID" value="NZ_WBZB01000009.1"/>
</dbReference>
<keyword evidence="4 7" id="KW-0067">ATP-binding</keyword>
<name>A0A833MAI8_9FIRM</name>
<keyword evidence="3 7" id="KW-0547">Nucleotide-binding</keyword>
<evidence type="ECO:0000256" key="4">
    <source>
        <dbReference type="ARBA" id="ARBA00022840"/>
    </source>
</evidence>
<dbReference type="SUPFAM" id="SSF48163">
    <property type="entry name" value="An anticodon-binding domain of class I aminoacyl-tRNA synthetases"/>
    <property type="match status" value="1"/>
</dbReference>
<dbReference type="GO" id="GO:0005524">
    <property type="term" value="F:ATP binding"/>
    <property type="evidence" value="ECO:0007669"/>
    <property type="project" value="UniProtKB-UniRule"/>
</dbReference>
<dbReference type="PRINTS" id="PR00987">
    <property type="entry name" value="TRNASYNTHGLU"/>
</dbReference>
<dbReference type="EC" id="6.1.1.17" evidence="7"/>
<feature type="short sequence motif" description="'HIGH' region" evidence="7">
    <location>
        <begin position="9"/>
        <end position="19"/>
    </location>
</feature>
<dbReference type="GO" id="GO:0008270">
    <property type="term" value="F:zinc ion binding"/>
    <property type="evidence" value="ECO:0007669"/>
    <property type="project" value="InterPro"/>
</dbReference>
<comment type="subcellular location">
    <subcellularLocation>
        <location evidence="7">Cytoplasm</location>
    </subcellularLocation>
</comment>
<dbReference type="Gene3D" id="1.10.10.350">
    <property type="match status" value="1"/>
</dbReference>
<dbReference type="InterPro" id="IPR000924">
    <property type="entry name" value="Glu/Gln-tRNA-synth"/>
</dbReference>
<evidence type="ECO:0000256" key="1">
    <source>
        <dbReference type="ARBA" id="ARBA00007894"/>
    </source>
</evidence>
<dbReference type="GO" id="GO:0005737">
    <property type="term" value="C:cytoplasm"/>
    <property type="evidence" value="ECO:0007669"/>
    <property type="project" value="UniProtKB-SubCell"/>
</dbReference>
<dbReference type="FunFam" id="3.40.50.620:FF:000045">
    <property type="entry name" value="Glutamate--tRNA ligase, mitochondrial"/>
    <property type="match status" value="1"/>
</dbReference>
<dbReference type="NCBIfam" id="TIGR00464">
    <property type="entry name" value="gltX_bact"/>
    <property type="match status" value="1"/>
</dbReference>
<dbReference type="Proteomes" id="UP000465601">
    <property type="component" value="Unassembled WGS sequence"/>
</dbReference>
<dbReference type="Pfam" id="PF00749">
    <property type="entry name" value="tRNA-synt_1c"/>
    <property type="match status" value="1"/>
</dbReference>
<evidence type="ECO:0000256" key="5">
    <source>
        <dbReference type="ARBA" id="ARBA00022917"/>
    </source>
</evidence>
<dbReference type="GO" id="GO:0004818">
    <property type="term" value="F:glutamate-tRNA ligase activity"/>
    <property type="evidence" value="ECO:0007669"/>
    <property type="project" value="UniProtKB-UniRule"/>
</dbReference>
<sequence>MSVRVRFAPSPTGYVHIGSLRTALYNYLYARKNNGKYILRIEDTDQNRFVEGAIEGMLSSMSWAGIHHDEGAVIKGEILTEEGDYGPYVQSQRLPIYQEYIHKLLDSKDAYHCFCSKERLDEVREKQKEAGLTSKYDGHCKGLSPEEVTIKIAAGEKYVIRLKLPQNKDITFNDIVRGTVTVNTEDMDDQVLIKADGYPTYHFAVVVDDHLMGITHVIRGEEWLISTPKHIYLFEAFGWNSPQYVHLPNILNADKKKLSKRQGDVAVEDFMKKGYLPEALVNYIALVGWSPEDNQEIFSMAELEEKFSLERVSKSGGVFDVNKLNWVNSHYIKESPVERITDLAIPHLVEKGYVKAEEVEVKYDWLKDMVGVLKESISYVAEVTKKVDIFFKTEIKPEDEEAEELLKVEHMNQLLEVFLQKVEAAEEIDSDFGKRVFKEIQKETGIKGPNLFKPIRVAITGKAHGPDINMVIKVLGKQNLISRIQYVKDNLIG</sequence>
<dbReference type="InterPro" id="IPR014729">
    <property type="entry name" value="Rossmann-like_a/b/a_fold"/>
</dbReference>
<comment type="function">
    <text evidence="7">Catalyzes the attachment of glutamate to tRNA(Glu) in a two-step reaction: glutamate is first activated by ATP to form Glu-AMP and then transferred to the acceptor end of tRNA(Glu).</text>
</comment>
<evidence type="ECO:0000256" key="2">
    <source>
        <dbReference type="ARBA" id="ARBA00022598"/>
    </source>
</evidence>
<feature type="domain" description="Glutamyl/glutaminyl-tRNA synthetase class Ib catalytic" evidence="8">
    <location>
        <begin position="3"/>
        <end position="326"/>
    </location>
</feature>
<dbReference type="Gene3D" id="3.40.50.620">
    <property type="entry name" value="HUPs"/>
    <property type="match status" value="1"/>
</dbReference>
<evidence type="ECO:0000259" key="8">
    <source>
        <dbReference type="Pfam" id="PF00749"/>
    </source>
</evidence>
<evidence type="ECO:0000313" key="10">
    <source>
        <dbReference type="EMBL" id="KAB3532401.1"/>
    </source>
</evidence>
<comment type="catalytic activity">
    <reaction evidence="7">
        <text>tRNA(Glu) + L-glutamate + ATP = L-glutamyl-tRNA(Glu) + AMP + diphosphate</text>
        <dbReference type="Rhea" id="RHEA:23540"/>
        <dbReference type="Rhea" id="RHEA-COMP:9663"/>
        <dbReference type="Rhea" id="RHEA-COMP:9680"/>
        <dbReference type="ChEBI" id="CHEBI:29985"/>
        <dbReference type="ChEBI" id="CHEBI:30616"/>
        <dbReference type="ChEBI" id="CHEBI:33019"/>
        <dbReference type="ChEBI" id="CHEBI:78442"/>
        <dbReference type="ChEBI" id="CHEBI:78520"/>
        <dbReference type="ChEBI" id="CHEBI:456215"/>
        <dbReference type="EC" id="6.1.1.17"/>
    </reaction>
</comment>
<keyword evidence="6 7" id="KW-0030">Aminoacyl-tRNA synthetase</keyword>
<evidence type="ECO:0000256" key="6">
    <source>
        <dbReference type="ARBA" id="ARBA00023146"/>
    </source>
</evidence>
<dbReference type="InterPro" id="IPR049940">
    <property type="entry name" value="GluQ/Sye"/>
</dbReference>
<dbReference type="InterPro" id="IPR033910">
    <property type="entry name" value="GluRS_core"/>
</dbReference>
<keyword evidence="5 7" id="KW-0648">Protein biosynthesis</keyword>
<dbReference type="PANTHER" id="PTHR43311:SF2">
    <property type="entry name" value="GLUTAMATE--TRNA LIGASE, MITOCHONDRIAL-RELATED"/>
    <property type="match status" value="1"/>
</dbReference>
<protein>
    <recommendedName>
        <fullName evidence="7">Glutamate--tRNA ligase</fullName>
        <ecNumber evidence="7">6.1.1.17</ecNumber>
    </recommendedName>
    <alternativeName>
        <fullName evidence="7">Glutamyl-tRNA synthetase</fullName>
        <shortName evidence="7">GluRS</shortName>
    </alternativeName>
</protein>
<reference evidence="10 11" key="1">
    <citation type="submission" date="2019-10" db="EMBL/GenBank/DDBJ databases">
        <title>Alkaliphilus serpentinus sp. nov. and Alkaliphilus pronyensis sp. nov., two novel anaerobic alkaliphilic species isolated from the serpentinized-hosted hydrothermal field of the Prony Bay (New Caledonia).</title>
        <authorList>
            <person name="Postec A."/>
        </authorList>
    </citation>
    <scope>NUCLEOTIDE SEQUENCE [LARGE SCALE GENOMIC DNA]</scope>
    <source>
        <strain evidence="10 11">LacT</strain>
    </source>
</reference>
<dbReference type="HAMAP" id="MF_00022">
    <property type="entry name" value="Glu_tRNA_synth_type1"/>
    <property type="match status" value="1"/>
</dbReference>
<comment type="subunit">
    <text evidence="7">Monomer.</text>
</comment>
<evidence type="ECO:0000256" key="3">
    <source>
        <dbReference type="ARBA" id="ARBA00022741"/>
    </source>
</evidence>
<dbReference type="EMBL" id="WBZB01000009">
    <property type="protein sequence ID" value="KAB3532401.1"/>
    <property type="molecule type" value="Genomic_DNA"/>
</dbReference>
<proteinExistence type="inferred from homology"/>
<comment type="caution">
    <text evidence="7">Lacks conserved residue(s) required for the propagation of feature annotation.</text>
</comment>
<dbReference type="InterPro" id="IPR020058">
    <property type="entry name" value="Glu/Gln-tRNA-synth_Ib_cat-dom"/>
</dbReference>
<dbReference type="SUPFAM" id="SSF52374">
    <property type="entry name" value="Nucleotidylyl transferase"/>
    <property type="match status" value="1"/>
</dbReference>
<evidence type="ECO:0000256" key="7">
    <source>
        <dbReference type="HAMAP-Rule" id="MF_00022"/>
    </source>
</evidence>
<dbReference type="Pfam" id="PF19269">
    <property type="entry name" value="Anticodon_2"/>
    <property type="match status" value="1"/>
</dbReference>
<dbReference type="InterPro" id="IPR008925">
    <property type="entry name" value="aa_tRNA-synth_I_cd-bd_sf"/>
</dbReference>
<feature type="domain" description="Aminoacyl-tRNA synthetase class I anticodon-binding" evidence="9">
    <location>
        <begin position="341"/>
        <end position="486"/>
    </location>
</feature>
<gene>
    <name evidence="7" type="primary">gltX</name>
    <name evidence="10" type="ORF">F8153_02505</name>
</gene>
<feature type="short sequence motif" description="'KMSKS' region" evidence="7">
    <location>
        <begin position="257"/>
        <end position="261"/>
    </location>
</feature>
<evidence type="ECO:0000259" key="9">
    <source>
        <dbReference type="Pfam" id="PF19269"/>
    </source>
</evidence>
<organism evidence="10 11">
    <name type="scientific">Alkaliphilus serpentinus</name>
    <dbReference type="NCBI Taxonomy" id="1482731"/>
    <lineage>
        <taxon>Bacteria</taxon>
        <taxon>Bacillati</taxon>
        <taxon>Bacillota</taxon>
        <taxon>Clostridia</taxon>
        <taxon>Peptostreptococcales</taxon>
        <taxon>Natronincolaceae</taxon>
        <taxon>Alkaliphilus</taxon>
    </lineage>
</organism>
<dbReference type="AlphaFoldDB" id="A0A833MAI8"/>
<dbReference type="InterPro" id="IPR020751">
    <property type="entry name" value="aa-tRNA-synth_I_codon-bd_sub2"/>
</dbReference>
<evidence type="ECO:0000313" key="11">
    <source>
        <dbReference type="Proteomes" id="UP000465601"/>
    </source>
</evidence>
<dbReference type="OrthoDB" id="9807503at2"/>
<dbReference type="GO" id="GO:0000049">
    <property type="term" value="F:tRNA binding"/>
    <property type="evidence" value="ECO:0007669"/>
    <property type="project" value="InterPro"/>
</dbReference>
<feature type="binding site" evidence="7">
    <location>
        <position position="260"/>
    </location>
    <ligand>
        <name>ATP</name>
        <dbReference type="ChEBI" id="CHEBI:30616"/>
    </ligand>
</feature>
<dbReference type="InterPro" id="IPR045462">
    <property type="entry name" value="aa-tRNA-synth_I_cd-bd"/>
</dbReference>
<dbReference type="PANTHER" id="PTHR43311">
    <property type="entry name" value="GLUTAMATE--TRNA LIGASE"/>
    <property type="match status" value="1"/>
</dbReference>
<keyword evidence="11" id="KW-1185">Reference proteome</keyword>
<dbReference type="GO" id="GO:0006424">
    <property type="term" value="P:glutamyl-tRNA aminoacylation"/>
    <property type="evidence" value="ECO:0007669"/>
    <property type="project" value="UniProtKB-UniRule"/>
</dbReference>
<keyword evidence="7" id="KW-0963">Cytoplasm</keyword>
<accession>A0A833MAI8</accession>